<comment type="subcellular location">
    <subcellularLocation>
        <location evidence="8">Cytoplasm</location>
    </subcellularLocation>
</comment>
<dbReference type="InterPro" id="IPR011356">
    <property type="entry name" value="Leucine_aapep/pepB"/>
</dbReference>
<dbReference type="PRINTS" id="PR00481">
    <property type="entry name" value="LAMNOPPTDASE"/>
</dbReference>
<keyword evidence="8" id="KW-0464">Manganese</keyword>
<comment type="caution">
    <text evidence="11">The sequence shown here is derived from an EMBL/GenBank/DDBJ whole genome shotgun (WGS) entry which is preliminary data.</text>
</comment>
<dbReference type="GO" id="GO:0030145">
    <property type="term" value="F:manganese ion binding"/>
    <property type="evidence" value="ECO:0007669"/>
    <property type="project" value="UniProtKB-UniRule"/>
</dbReference>
<dbReference type="GO" id="GO:0005737">
    <property type="term" value="C:cytoplasm"/>
    <property type="evidence" value="ECO:0007669"/>
    <property type="project" value="UniProtKB-SubCell"/>
</dbReference>
<dbReference type="NCBIfam" id="NF002083">
    <property type="entry name" value="PRK00913.3-5"/>
    <property type="match status" value="1"/>
</dbReference>
<evidence type="ECO:0000256" key="3">
    <source>
        <dbReference type="ARBA" id="ARBA00009528"/>
    </source>
</evidence>
<keyword evidence="6 8" id="KW-0378">Hydrolase</keyword>
<dbReference type="OrthoDB" id="9809354at2"/>
<keyword evidence="8" id="KW-0963">Cytoplasm</keyword>
<feature type="domain" description="Cytosol aminopeptidase" evidence="9">
    <location>
        <begin position="183"/>
        <end position="489"/>
    </location>
</feature>
<name>A0A135L4E1_9BACI</name>
<dbReference type="RefSeq" id="WP_068724753.1">
    <property type="nucleotide sequence ID" value="NZ_LSKU01000001.1"/>
</dbReference>
<keyword evidence="12" id="KW-1185">Reference proteome</keyword>
<feature type="binding site" evidence="8">
    <location>
        <position position="347"/>
    </location>
    <ligand>
        <name>Mn(2+)</name>
        <dbReference type="ChEBI" id="CHEBI:29035"/>
        <label>1</label>
    </ligand>
</feature>
<evidence type="ECO:0000259" key="9">
    <source>
        <dbReference type="Pfam" id="PF00883"/>
    </source>
</evidence>
<dbReference type="InterPro" id="IPR023042">
    <property type="entry name" value="Peptidase_M17_leu_NH2_pept"/>
</dbReference>
<dbReference type="Gene3D" id="3.40.630.10">
    <property type="entry name" value="Zn peptidases"/>
    <property type="match status" value="1"/>
</dbReference>
<keyword evidence="8" id="KW-0479">Metal-binding</keyword>
<dbReference type="GO" id="GO:0070006">
    <property type="term" value="F:metalloaminopeptidase activity"/>
    <property type="evidence" value="ECO:0007669"/>
    <property type="project" value="InterPro"/>
</dbReference>
<dbReference type="AlphaFoldDB" id="A0A135L4E1"/>
<evidence type="ECO:0000256" key="7">
    <source>
        <dbReference type="ARBA" id="ARBA00049972"/>
    </source>
</evidence>
<feature type="domain" description="Peptidase M17 leucyl aminopeptidase N-terminal" evidence="10">
    <location>
        <begin position="25"/>
        <end position="146"/>
    </location>
</feature>
<dbReference type="Gene3D" id="3.40.220.10">
    <property type="entry name" value="Leucine Aminopeptidase, subunit E, domain 1"/>
    <property type="match status" value="1"/>
</dbReference>
<dbReference type="InterPro" id="IPR008283">
    <property type="entry name" value="Peptidase_M17_N"/>
</dbReference>
<keyword evidence="4 8" id="KW-0031">Aminopeptidase</keyword>
<dbReference type="EC" id="3.4.11.10" evidence="8"/>
<comment type="catalytic activity">
    <reaction evidence="2 8">
        <text>Release of an N-terminal amino acid, preferentially leucine, but not glutamic or aspartic acids.</text>
        <dbReference type="EC" id="3.4.11.10"/>
    </reaction>
</comment>
<gene>
    <name evidence="8" type="primary">pepA</name>
    <name evidence="11" type="ORF">U473_07075</name>
</gene>
<evidence type="ECO:0000256" key="8">
    <source>
        <dbReference type="HAMAP-Rule" id="MF_00181"/>
    </source>
</evidence>
<evidence type="ECO:0000259" key="10">
    <source>
        <dbReference type="Pfam" id="PF02789"/>
    </source>
</evidence>
<dbReference type="HAMAP" id="MF_00181">
    <property type="entry name" value="Cytosol_peptidase_M17"/>
    <property type="match status" value="1"/>
</dbReference>
<dbReference type="InterPro" id="IPR043472">
    <property type="entry name" value="Macro_dom-like"/>
</dbReference>
<feature type="binding site" evidence="8">
    <location>
        <position position="270"/>
    </location>
    <ligand>
        <name>Mn(2+)</name>
        <dbReference type="ChEBI" id="CHEBI:29035"/>
        <label>1</label>
    </ligand>
</feature>
<comment type="function">
    <text evidence="7 8">Presumably involved in the processing and regular turnover of intracellular proteins. Catalyzes the removal of unsubstituted N-terminal amino acids from various peptides.</text>
</comment>
<feature type="binding site" evidence="8">
    <location>
        <position position="270"/>
    </location>
    <ligand>
        <name>Mn(2+)</name>
        <dbReference type="ChEBI" id="CHEBI:29035"/>
        <label>2</label>
    </ligand>
</feature>
<evidence type="ECO:0000313" key="11">
    <source>
        <dbReference type="EMBL" id="KXG43800.1"/>
    </source>
</evidence>
<comment type="catalytic activity">
    <reaction evidence="1 8">
        <text>Release of an N-terminal amino acid, Xaa-|-Yaa-, in which Xaa is preferably Leu, but may be other amino acids including Pro although not Arg or Lys, and Yaa may be Pro. Amino acid amides and methyl esters are also readily hydrolyzed, but rates on arylamides are exceedingly low.</text>
        <dbReference type="EC" id="3.4.11.1"/>
    </reaction>
</comment>
<dbReference type="NCBIfam" id="NF002074">
    <property type="entry name" value="PRK00913.1-4"/>
    <property type="match status" value="1"/>
</dbReference>
<dbReference type="EC" id="3.4.11.1" evidence="8"/>
<dbReference type="PANTHER" id="PTHR11963">
    <property type="entry name" value="LEUCINE AMINOPEPTIDASE-RELATED"/>
    <property type="match status" value="1"/>
</dbReference>
<evidence type="ECO:0000256" key="4">
    <source>
        <dbReference type="ARBA" id="ARBA00022438"/>
    </source>
</evidence>
<protein>
    <recommendedName>
        <fullName evidence="8">Probable cytosol aminopeptidase</fullName>
        <ecNumber evidence="8">3.4.11.1</ecNumber>
    </recommendedName>
    <alternativeName>
        <fullName evidence="8">Leucine aminopeptidase</fullName>
        <shortName evidence="8">LAP</shortName>
        <ecNumber evidence="8">3.4.11.10</ecNumber>
    </alternativeName>
    <alternativeName>
        <fullName evidence="8">Leucyl aminopeptidase</fullName>
    </alternativeName>
</protein>
<reference evidence="11 12" key="1">
    <citation type="submission" date="2016-02" db="EMBL/GenBank/DDBJ databases">
        <title>Draft Genome for Tepidibacillus decaturensis nov. sp. Strain Z9, an Anaerobic, Moderately Thermophilic and Heterotrophic Bacterium from Deep Subsurface of the Illinois Basin, USA.</title>
        <authorList>
            <person name="Dong Y."/>
            <person name="Chang J.Y."/>
            <person name="Sanford R."/>
            <person name="Fouke B.W."/>
        </authorList>
    </citation>
    <scope>NUCLEOTIDE SEQUENCE [LARGE SCALE GENOMIC DNA]</scope>
    <source>
        <strain evidence="11 12">Z9</strain>
    </source>
</reference>
<evidence type="ECO:0000256" key="2">
    <source>
        <dbReference type="ARBA" id="ARBA00000967"/>
    </source>
</evidence>
<accession>A0A135L4E1</accession>
<evidence type="ECO:0000256" key="6">
    <source>
        <dbReference type="ARBA" id="ARBA00022801"/>
    </source>
</evidence>
<dbReference type="STRING" id="1413211.U473_07075"/>
<dbReference type="SUPFAM" id="SSF53187">
    <property type="entry name" value="Zn-dependent exopeptidases"/>
    <property type="match status" value="1"/>
</dbReference>
<sequence>MQFKVSTESIITLASDCIILTHTEDKDMLLGLAQQVDEQMDHRISQLIAEKEIKGTYGEVTLLHTWGKIPAKRVLVLGLGKEEKLTIDRARNAYAIAARKAQSIGVRELAVVVSQKYKAIWNPVDLGQAVVEAIQLGTYTFNYKTKEKPQQKIERILVTVDGISVKAVEAGVERGIIFAESQNLARDLGNTPANKMTPSLLADKAKEVAKKHRLEINILDKKQIQELNMGAFLAVSKGSDEEPKLIVMKYFGAPEYKDVIGFVGKGITFDSGGIQIKPDKDMDEMKGDMAGAAAVLGAMNAIGSLEPHANIIAVIPSCENMVSGHAIHPGDIVETFSGKTVEIKHTDAEGRLILADAISYAKHLGVTKIVDVATLTGSVISALGHHMTGIFSNDPDWAKEVKTAANLSGEKVWELPIDDDYEELVESEIADLKNDAGFGAGAIQGAMFLKAFAGDTPWAHLDIAGTSWLSETKGVNIKGATGAMTRSLIALAIRFGGN</sequence>
<keyword evidence="5 8" id="KW-0645">Protease</keyword>
<comment type="cofactor">
    <cofactor evidence="8">
        <name>Mn(2+)</name>
        <dbReference type="ChEBI" id="CHEBI:29035"/>
    </cofactor>
    <text evidence="8">Binds 2 manganese ions per subunit.</text>
</comment>
<dbReference type="Pfam" id="PF00883">
    <property type="entry name" value="Peptidase_M17"/>
    <property type="match status" value="1"/>
</dbReference>
<proteinExistence type="inferred from homology"/>
<organism evidence="11 12">
    <name type="scientific">Tepidibacillus decaturensis</name>
    <dbReference type="NCBI Taxonomy" id="1413211"/>
    <lineage>
        <taxon>Bacteria</taxon>
        <taxon>Bacillati</taxon>
        <taxon>Bacillota</taxon>
        <taxon>Bacilli</taxon>
        <taxon>Bacillales</taxon>
        <taxon>Bacillaceae</taxon>
        <taxon>Tepidibacillus</taxon>
    </lineage>
</organism>
<dbReference type="InterPro" id="IPR000819">
    <property type="entry name" value="Peptidase_M17_C"/>
</dbReference>
<dbReference type="GO" id="GO:0006508">
    <property type="term" value="P:proteolysis"/>
    <property type="evidence" value="ECO:0007669"/>
    <property type="project" value="UniProtKB-KW"/>
</dbReference>
<feature type="binding site" evidence="8">
    <location>
        <position position="349"/>
    </location>
    <ligand>
        <name>Mn(2+)</name>
        <dbReference type="ChEBI" id="CHEBI:29035"/>
        <label>1</label>
    </ligand>
</feature>
<dbReference type="EMBL" id="LSKU01000001">
    <property type="protein sequence ID" value="KXG43800.1"/>
    <property type="molecule type" value="Genomic_DNA"/>
</dbReference>
<dbReference type="SUPFAM" id="SSF52949">
    <property type="entry name" value="Macro domain-like"/>
    <property type="match status" value="1"/>
</dbReference>
<dbReference type="Pfam" id="PF02789">
    <property type="entry name" value="Peptidase_M17_N"/>
    <property type="match status" value="1"/>
</dbReference>
<evidence type="ECO:0000256" key="1">
    <source>
        <dbReference type="ARBA" id="ARBA00000135"/>
    </source>
</evidence>
<dbReference type="NCBIfam" id="NF002073">
    <property type="entry name" value="PRK00913.1-2"/>
    <property type="match status" value="1"/>
</dbReference>
<feature type="binding site" evidence="8">
    <location>
        <position position="349"/>
    </location>
    <ligand>
        <name>Mn(2+)</name>
        <dbReference type="ChEBI" id="CHEBI:29035"/>
        <label>2</label>
    </ligand>
</feature>
<comment type="similarity">
    <text evidence="3 8">Belongs to the peptidase M17 family.</text>
</comment>
<dbReference type="Proteomes" id="UP000070352">
    <property type="component" value="Unassembled WGS sequence"/>
</dbReference>
<feature type="active site" evidence="8">
    <location>
        <position position="277"/>
    </location>
</feature>
<dbReference type="CDD" id="cd00433">
    <property type="entry name" value="Peptidase_M17"/>
    <property type="match status" value="1"/>
</dbReference>
<feature type="binding site" evidence="8">
    <location>
        <position position="265"/>
    </location>
    <ligand>
        <name>Mn(2+)</name>
        <dbReference type="ChEBI" id="CHEBI:29035"/>
        <label>2</label>
    </ligand>
</feature>
<feature type="active site" evidence="8">
    <location>
        <position position="351"/>
    </location>
</feature>
<feature type="binding site" evidence="8">
    <location>
        <position position="288"/>
    </location>
    <ligand>
        <name>Mn(2+)</name>
        <dbReference type="ChEBI" id="CHEBI:29035"/>
        <label>2</label>
    </ligand>
</feature>
<dbReference type="PANTHER" id="PTHR11963:SF23">
    <property type="entry name" value="CYTOSOL AMINOPEPTIDASE"/>
    <property type="match status" value="1"/>
</dbReference>
<evidence type="ECO:0000313" key="12">
    <source>
        <dbReference type="Proteomes" id="UP000070352"/>
    </source>
</evidence>
<evidence type="ECO:0000256" key="5">
    <source>
        <dbReference type="ARBA" id="ARBA00022670"/>
    </source>
</evidence>